<accession>A0ABV5LPV1</accession>
<gene>
    <name evidence="1" type="ORF">ACFFVI_03945</name>
</gene>
<sequence>MRGGTLSSWVLRARGVAGGLALLGVVTLGYGGPVAAAQQPVGTAAERPYTVLAEGLGDPREIAYAYGRLYVTENSRGRVLSFSTSGAGRRVERALVPGPTAVARTGGTLLVATGRSFYDDDQGSWEGPGLASVSAGPLNRAPSVVADLEAYRSSLPEGDRPEASDPQALLAPVRAGRPLLVADAGLGAVLAVDRATGTITPFFTAPGLRPTGLAHGPDGSVYVTSAGSGADLLVLDGRTGALRRSIFGIPGASSVAVSGSGAVYVAQEGFERVPVSPEVWPTADVGQITRVAPDGTRSVLGVQQPHGLALAEGRLYATLLSSRGFGEIGNHPGQLVRIDESAFTPVA</sequence>
<dbReference type="InterPro" id="IPR015943">
    <property type="entry name" value="WD40/YVTN_repeat-like_dom_sf"/>
</dbReference>
<dbReference type="RefSeq" id="WP_380134581.1">
    <property type="nucleotide sequence ID" value="NZ_JBHLUI010000002.1"/>
</dbReference>
<comment type="caution">
    <text evidence="1">The sequence shown here is derived from an EMBL/GenBank/DDBJ whole genome shotgun (WGS) entry which is preliminary data.</text>
</comment>
<keyword evidence="2" id="KW-1185">Reference proteome</keyword>
<dbReference type="Gene3D" id="2.130.10.10">
    <property type="entry name" value="YVTN repeat-like/Quinoprotein amine dehydrogenase"/>
    <property type="match status" value="1"/>
</dbReference>
<organism evidence="1 2">
    <name type="scientific">Kineococcus gynurae</name>
    <dbReference type="NCBI Taxonomy" id="452979"/>
    <lineage>
        <taxon>Bacteria</taxon>
        <taxon>Bacillati</taxon>
        <taxon>Actinomycetota</taxon>
        <taxon>Actinomycetes</taxon>
        <taxon>Kineosporiales</taxon>
        <taxon>Kineosporiaceae</taxon>
        <taxon>Kineococcus</taxon>
    </lineage>
</organism>
<dbReference type="SUPFAM" id="SSF63829">
    <property type="entry name" value="Calcium-dependent phosphotriesterase"/>
    <property type="match status" value="1"/>
</dbReference>
<reference evidence="1 2" key="1">
    <citation type="submission" date="2024-09" db="EMBL/GenBank/DDBJ databases">
        <authorList>
            <person name="Sun Q."/>
            <person name="Mori K."/>
        </authorList>
    </citation>
    <scope>NUCLEOTIDE SEQUENCE [LARGE SCALE GENOMIC DNA]</scope>
    <source>
        <strain evidence="1 2">TISTR 1856</strain>
    </source>
</reference>
<dbReference type="NCBIfam" id="NF033206">
    <property type="entry name" value="ScyE_fam"/>
    <property type="match status" value="1"/>
</dbReference>
<name>A0ABV5LPV1_9ACTN</name>
<dbReference type="EMBL" id="JBHMDM010000002">
    <property type="protein sequence ID" value="MFB9376114.1"/>
    <property type="molecule type" value="Genomic_DNA"/>
</dbReference>
<dbReference type="Proteomes" id="UP001589748">
    <property type="component" value="Unassembled WGS sequence"/>
</dbReference>
<dbReference type="SUPFAM" id="SSF63825">
    <property type="entry name" value="YWTD domain"/>
    <property type="match status" value="1"/>
</dbReference>
<protein>
    <submittedName>
        <fullName evidence="1">ScyD/ScyE family protein</fullName>
    </submittedName>
</protein>
<evidence type="ECO:0000313" key="2">
    <source>
        <dbReference type="Proteomes" id="UP001589748"/>
    </source>
</evidence>
<evidence type="ECO:0000313" key="1">
    <source>
        <dbReference type="EMBL" id="MFB9376114.1"/>
    </source>
</evidence>
<dbReference type="InterPro" id="IPR048031">
    <property type="entry name" value="ScyD/ScyE-like"/>
</dbReference>
<proteinExistence type="predicted"/>